<keyword evidence="4" id="KW-1185">Reference proteome</keyword>
<dbReference type="OrthoDB" id="445357at2759"/>
<reference evidence="3 4" key="1">
    <citation type="submission" date="2016-03" db="EMBL/GenBank/DDBJ databases">
        <title>Choanephora cucurbitarum.</title>
        <authorList>
            <person name="Min B."/>
            <person name="Park H."/>
            <person name="Park J.-H."/>
            <person name="Shin H.-D."/>
            <person name="Choi I.-G."/>
        </authorList>
    </citation>
    <scope>NUCLEOTIDE SEQUENCE [LARGE SCALE GENOMIC DNA]</scope>
    <source>
        <strain evidence="3 4">KUS-F28377</strain>
    </source>
</reference>
<dbReference type="PROSITE" id="PS50800">
    <property type="entry name" value="SAP"/>
    <property type="match status" value="1"/>
</dbReference>
<dbReference type="SMART" id="SM00513">
    <property type="entry name" value="SAP"/>
    <property type="match status" value="1"/>
</dbReference>
<evidence type="ECO:0000313" key="3">
    <source>
        <dbReference type="EMBL" id="OBZ91841.1"/>
    </source>
</evidence>
<dbReference type="InterPro" id="IPR003034">
    <property type="entry name" value="SAP_dom"/>
</dbReference>
<sequence length="495" mass="56012">MDESTEYWRIIDYPPFFSNIDWNGNQPTSSFIPMEFDQQKIPPSYQNPPPFQRRRSSSVDLPINPLYLNSNRFMFGNTENTIHEEEQAPFKVGSSATLEFPANQPNNHAQFSYNTPANNNMFLTTAESPSLSTSSSTNNDEHMISPPLSHQGPLAPNQPMNTTSPKKPPTPPDSTTNTFFPELHRTSYNTILGKQLRQHQKRRRSSSLPPAFHTTNKNVNSKGPTPLIFTQIQVTDPTPIQHTQKAAKVDARPIAIERVHKKPQMAKPMDIDPIETQKKLDEQLLQLNFDDVTVAELKEMLKERGLSSTGKKAVLSDRLKEVRDQLIAKRQPIKQEEEEKVKWAEPKEAPWTIPSEETKPNPTWISPPIKMETITASPAIQGIADMSIHSPAPPPVKMSFSPVAQPVNTQPTPPSDAALFPQDYSYPPPSQPMIQEPNDLNMNGLFDFDTLLDGNAILFPPTQSSPQRQNEDHIQHDWDINWDQDKLDHFLTELV</sequence>
<dbReference type="InParanoid" id="A0A1C7NRT9"/>
<feature type="compositionally biased region" description="Basic residues" evidence="1">
    <location>
        <begin position="196"/>
        <end position="205"/>
    </location>
</feature>
<dbReference type="SUPFAM" id="SSF68906">
    <property type="entry name" value="SAP domain"/>
    <property type="match status" value="1"/>
</dbReference>
<comment type="caution">
    <text evidence="3">The sequence shown here is derived from an EMBL/GenBank/DDBJ whole genome shotgun (WGS) entry which is preliminary data.</text>
</comment>
<accession>A0A1C7NRT9</accession>
<dbReference type="Proteomes" id="UP000093000">
    <property type="component" value="Unassembled WGS sequence"/>
</dbReference>
<evidence type="ECO:0000313" key="4">
    <source>
        <dbReference type="Proteomes" id="UP000093000"/>
    </source>
</evidence>
<protein>
    <recommendedName>
        <fullName evidence="2">SAP domain-containing protein</fullName>
    </recommendedName>
</protein>
<name>A0A1C7NRT9_9FUNG</name>
<dbReference type="STRING" id="101091.A0A1C7NRT9"/>
<dbReference type="InterPro" id="IPR036361">
    <property type="entry name" value="SAP_dom_sf"/>
</dbReference>
<dbReference type="Gene3D" id="1.10.720.30">
    <property type="entry name" value="SAP domain"/>
    <property type="match status" value="1"/>
</dbReference>
<feature type="compositionally biased region" description="Low complexity" evidence="1">
    <location>
        <begin position="124"/>
        <end position="137"/>
    </location>
</feature>
<feature type="region of interest" description="Disordered" evidence="1">
    <location>
        <begin position="120"/>
        <end position="179"/>
    </location>
</feature>
<evidence type="ECO:0000256" key="1">
    <source>
        <dbReference type="SAM" id="MobiDB-lite"/>
    </source>
</evidence>
<evidence type="ECO:0000259" key="2">
    <source>
        <dbReference type="PROSITE" id="PS50800"/>
    </source>
</evidence>
<dbReference type="AlphaFoldDB" id="A0A1C7NRT9"/>
<gene>
    <name evidence="3" type="ORF">A0J61_00088</name>
</gene>
<organism evidence="3 4">
    <name type="scientific">Choanephora cucurbitarum</name>
    <dbReference type="NCBI Taxonomy" id="101091"/>
    <lineage>
        <taxon>Eukaryota</taxon>
        <taxon>Fungi</taxon>
        <taxon>Fungi incertae sedis</taxon>
        <taxon>Mucoromycota</taxon>
        <taxon>Mucoromycotina</taxon>
        <taxon>Mucoromycetes</taxon>
        <taxon>Mucorales</taxon>
        <taxon>Mucorineae</taxon>
        <taxon>Choanephoraceae</taxon>
        <taxon>Choanephoroideae</taxon>
        <taxon>Choanephora</taxon>
    </lineage>
</organism>
<proteinExistence type="predicted"/>
<feature type="region of interest" description="Disordered" evidence="1">
    <location>
        <begin position="194"/>
        <end position="224"/>
    </location>
</feature>
<dbReference type="EMBL" id="LUGH01000002">
    <property type="protein sequence ID" value="OBZ91841.1"/>
    <property type="molecule type" value="Genomic_DNA"/>
</dbReference>
<feature type="compositionally biased region" description="Polar residues" evidence="1">
    <location>
        <begin position="213"/>
        <end position="224"/>
    </location>
</feature>
<feature type="domain" description="SAP" evidence="2">
    <location>
        <begin position="289"/>
        <end position="323"/>
    </location>
</feature>
<dbReference type="Pfam" id="PF02037">
    <property type="entry name" value="SAP"/>
    <property type="match status" value="1"/>
</dbReference>